<organism evidence="1 2">
    <name type="scientific">Araneus ventricosus</name>
    <name type="common">Orbweaver spider</name>
    <name type="synonym">Epeira ventricosa</name>
    <dbReference type="NCBI Taxonomy" id="182803"/>
    <lineage>
        <taxon>Eukaryota</taxon>
        <taxon>Metazoa</taxon>
        <taxon>Ecdysozoa</taxon>
        <taxon>Arthropoda</taxon>
        <taxon>Chelicerata</taxon>
        <taxon>Arachnida</taxon>
        <taxon>Araneae</taxon>
        <taxon>Araneomorphae</taxon>
        <taxon>Entelegynae</taxon>
        <taxon>Araneoidea</taxon>
        <taxon>Araneidae</taxon>
        <taxon>Araneus</taxon>
    </lineage>
</organism>
<evidence type="ECO:0000313" key="2">
    <source>
        <dbReference type="Proteomes" id="UP000499080"/>
    </source>
</evidence>
<reference evidence="1 2" key="1">
    <citation type="journal article" date="2019" name="Sci. Rep.">
        <title>Orb-weaving spider Araneus ventricosus genome elucidates the spidroin gene catalogue.</title>
        <authorList>
            <person name="Kono N."/>
            <person name="Nakamura H."/>
            <person name="Ohtoshi R."/>
            <person name="Moran D.A.P."/>
            <person name="Shinohara A."/>
            <person name="Yoshida Y."/>
            <person name="Fujiwara M."/>
            <person name="Mori M."/>
            <person name="Tomita M."/>
            <person name="Arakawa K."/>
        </authorList>
    </citation>
    <scope>NUCLEOTIDE SEQUENCE [LARGE SCALE GENOMIC DNA]</scope>
</reference>
<dbReference type="EMBL" id="BGPR01047209">
    <property type="protein sequence ID" value="GBO24222.1"/>
    <property type="molecule type" value="Genomic_DNA"/>
</dbReference>
<dbReference type="Proteomes" id="UP000499080">
    <property type="component" value="Unassembled WGS sequence"/>
</dbReference>
<proteinExistence type="predicted"/>
<protein>
    <submittedName>
        <fullName evidence="1">Uncharacterized protein</fullName>
    </submittedName>
</protein>
<sequence>MCASSRERHRSAVESINLGGHSISCDRLLRVLWRRRDRDLLWIPQPPAKYVQGEVLGCRVCCVGYYERLISRPPITCVQSVVRGGPKEPHHLCDHLASESTPYFYIS</sequence>
<accession>A0A4Y2VI43</accession>
<evidence type="ECO:0000313" key="1">
    <source>
        <dbReference type="EMBL" id="GBO24222.1"/>
    </source>
</evidence>
<keyword evidence="2" id="KW-1185">Reference proteome</keyword>
<name>A0A4Y2VI43_ARAVE</name>
<gene>
    <name evidence="1" type="ORF">AVEN_122967_1</name>
</gene>
<dbReference type="AlphaFoldDB" id="A0A4Y2VI43"/>
<comment type="caution">
    <text evidence="1">The sequence shown here is derived from an EMBL/GenBank/DDBJ whole genome shotgun (WGS) entry which is preliminary data.</text>
</comment>